<keyword evidence="1 5" id="KW-0489">Methyltransferase</keyword>
<feature type="binding site" evidence="5">
    <location>
        <begin position="119"/>
        <end position="123"/>
    </location>
    <ligand>
        <name>S-adenosyl-L-methionine</name>
        <dbReference type="ChEBI" id="CHEBI:59789"/>
    </ligand>
</feature>
<evidence type="ECO:0000259" key="7">
    <source>
        <dbReference type="Pfam" id="PF17827"/>
    </source>
</evidence>
<dbReference type="GO" id="GO:0003676">
    <property type="term" value="F:nucleic acid binding"/>
    <property type="evidence" value="ECO:0007669"/>
    <property type="project" value="InterPro"/>
</dbReference>
<dbReference type="GO" id="GO:0102559">
    <property type="term" value="F:peptide chain release factor N(5)-glutamine methyltransferase activity"/>
    <property type="evidence" value="ECO:0007669"/>
    <property type="project" value="UniProtKB-EC"/>
</dbReference>
<dbReference type="SUPFAM" id="SSF53335">
    <property type="entry name" value="S-adenosyl-L-methionine-dependent methyltransferases"/>
    <property type="match status" value="1"/>
</dbReference>
<dbReference type="InterPro" id="IPR019874">
    <property type="entry name" value="RF_methyltr_PrmC"/>
</dbReference>
<dbReference type="PROSITE" id="PS00092">
    <property type="entry name" value="N6_MTASE"/>
    <property type="match status" value="1"/>
</dbReference>
<comment type="caution">
    <text evidence="8">The sequence shown here is derived from an EMBL/GenBank/DDBJ whole genome shotgun (WGS) entry which is preliminary data.</text>
</comment>
<keyword evidence="2 5" id="KW-0808">Transferase</keyword>
<reference evidence="8 9" key="1">
    <citation type="submission" date="2019-10" db="EMBL/GenBank/DDBJ databases">
        <title>Genome diversity of Sutterella seckii.</title>
        <authorList>
            <person name="Chaplin A.V."/>
            <person name="Sokolova S.R."/>
            <person name="Mosin K.A."/>
            <person name="Ivanova E.L."/>
            <person name="Kochetkova T.O."/>
            <person name="Goltsov A.Y."/>
            <person name="Trofimov D.Y."/>
            <person name="Efimov B.A."/>
        </authorList>
    </citation>
    <scope>NUCLEOTIDE SEQUENCE [LARGE SCALE GENOMIC DNA]</scope>
    <source>
        <strain evidence="8 9">ASD393</strain>
    </source>
</reference>
<dbReference type="Gene3D" id="1.10.8.10">
    <property type="entry name" value="DNA helicase RuvA subunit, C-terminal domain"/>
    <property type="match status" value="1"/>
</dbReference>
<evidence type="ECO:0000256" key="1">
    <source>
        <dbReference type="ARBA" id="ARBA00022603"/>
    </source>
</evidence>
<protein>
    <recommendedName>
        <fullName evidence="5">Release factor glutamine methyltransferase</fullName>
        <shortName evidence="5">RF MTase</shortName>
        <ecNumber evidence="5">2.1.1.297</ecNumber>
    </recommendedName>
    <alternativeName>
        <fullName evidence="5">N5-glutamine methyltransferase PrmC</fullName>
    </alternativeName>
    <alternativeName>
        <fullName evidence="5">Protein-(glutamine-N5) MTase PrmC</fullName>
    </alternativeName>
    <alternativeName>
        <fullName evidence="5">Protein-glutamine N-methyltransferase PrmC</fullName>
    </alternativeName>
</protein>
<feature type="binding site" evidence="5">
    <location>
        <position position="169"/>
    </location>
    <ligand>
        <name>S-adenosyl-L-methionine</name>
        <dbReference type="ChEBI" id="CHEBI:59789"/>
    </ligand>
</feature>
<feature type="domain" description="Release factor glutamine methyltransferase N-terminal" evidence="7">
    <location>
        <begin position="12"/>
        <end position="76"/>
    </location>
</feature>
<dbReference type="InterPro" id="IPR007848">
    <property type="entry name" value="Small_mtfrase_dom"/>
</dbReference>
<dbReference type="PANTHER" id="PTHR18895">
    <property type="entry name" value="HEMK METHYLTRANSFERASE"/>
    <property type="match status" value="1"/>
</dbReference>
<dbReference type="GO" id="GO:0032259">
    <property type="term" value="P:methylation"/>
    <property type="evidence" value="ECO:0007669"/>
    <property type="project" value="UniProtKB-KW"/>
</dbReference>
<dbReference type="HAMAP" id="MF_02126">
    <property type="entry name" value="RF_methyltr_PrmC"/>
    <property type="match status" value="1"/>
</dbReference>
<dbReference type="EC" id="2.1.1.297" evidence="5"/>
<proteinExistence type="inferred from homology"/>
<dbReference type="Proteomes" id="UP000430564">
    <property type="component" value="Unassembled WGS sequence"/>
</dbReference>
<evidence type="ECO:0000313" key="9">
    <source>
        <dbReference type="Proteomes" id="UP000430564"/>
    </source>
</evidence>
<dbReference type="CDD" id="cd02440">
    <property type="entry name" value="AdoMet_MTases"/>
    <property type="match status" value="1"/>
</dbReference>
<evidence type="ECO:0000256" key="2">
    <source>
        <dbReference type="ARBA" id="ARBA00022679"/>
    </source>
</evidence>
<feature type="binding site" evidence="5">
    <location>
        <position position="185"/>
    </location>
    <ligand>
        <name>S-adenosyl-L-methionine</name>
        <dbReference type="ChEBI" id="CHEBI:59789"/>
    </ligand>
</feature>
<name>A0A6I1EVG6_9BURK</name>
<dbReference type="RefSeq" id="WP_152159014.1">
    <property type="nucleotide sequence ID" value="NZ_WEHX01000102.1"/>
</dbReference>
<evidence type="ECO:0000256" key="5">
    <source>
        <dbReference type="HAMAP-Rule" id="MF_02126"/>
    </source>
</evidence>
<dbReference type="InterPro" id="IPR029063">
    <property type="entry name" value="SAM-dependent_MTases_sf"/>
</dbReference>
<dbReference type="InterPro" id="IPR040758">
    <property type="entry name" value="PrmC_N"/>
</dbReference>
<organism evidence="8 9">
    <name type="scientific">Sutterella seckii</name>
    <dbReference type="NCBI Taxonomy" id="1944635"/>
    <lineage>
        <taxon>Bacteria</taxon>
        <taxon>Pseudomonadati</taxon>
        <taxon>Pseudomonadota</taxon>
        <taxon>Betaproteobacteria</taxon>
        <taxon>Burkholderiales</taxon>
        <taxon>Sutterellaceae</taxon>
        <taxon>Sutterella</taxon>
    </lineage>
</organism>
<comment type="similarity">
    <text evidence="5">Belongs to the protein N5-glutamine methyltransferase family. PrmC subfamily.</text>
</comment>
<evidence type="ECO:0000259" key="6">
    <source>
        <dbReference type="Pfam" id="PF05175"/>
    </source>
</evidence>
<dbReference type="PANTHER" id="PTHR18895:SF74">
    <property type="entry name" value="MTRF1L RELEASE FACTOR GLUTAMINE METHYLTRANSFERASE"/>
    <property type="match status" value="1"/>
</dbReference>
<feature type="binding site" evidence="5">
    <location>
        <begin position="185"/>
        <end position="188"/>
    </location>
    <ligand>
        <name>substrate</name>
    </ligand>
</feature>
<dbReference type="InterPro" id="IPR002052">
    <property type="entry name" value="DNA_methylase_N6_adenine_CS"/>
</dbReference>
<dbReference type="OrthoDB" id="9800643at2"/>
<sequence length="277" mass="29891">MAEETQIGPSIRAQLAKASPVIGRFEAMILLGFVTGRSRENLIAHDEEEISEEEIMRFDLLVAMRSAGTPIPYLTGSQEFYGRHFHVTDAVLIPRPDTEVLIEQALLVAAPKPRIIDLGTGSGCIAATLALELPGSAVTATDASSDALEIAKGNAEALHAPITFAEGFWWDAVAADAVYDLIVSNPPYIRPDDEHLRNLECEPIGALTDGIDGLECLRTIVAGAMAHLAPGGWILLEHGYDQGDDVRQMLEEAGFAAVRTRKDYGGNDRVTMGRRAD</sequence>
<dbReference type="AlphaFoldDB" id="A0A6I1EVG6"/>
<dbReference type="InterPro" id="IPR004556">
    <property type="entry name" value="HemK-like"/>
</dbReference>
<keyword evidence="3 5" id="KW-0949">S-adenosyl-L-methionine</keyword>
<dbReference type="EMBL" id="WEHX01000102">
    <property type="protein sequence ID" value="KAB7654447.1"/>
    <property type="molecule type" value="Genomic_DNA"/>
</dbReference>
<dbReference type="Gene3D" id="3.40.50.150">
    <property type="entry name" value="Vaccinia Virus protein VP39"/>
    <property type="match status" value="1"/>
</dbReference>
<gene>
    <name evidence="5 8" type="primary">prmC</name>
    <name evidence="8" type="ORF">GBM95_10275</name>
</gene>
<dbReference type="NCBIfam" id="TIGR00536">
    <property type="entry name" value="hemK_fam"/>
    <property type="match status" value="1"/>
</dbReference>
<evidence type="ECO:0000256" key="3">
    <source>
        <dbReference type="ARBA" id="ARBA00022691"/>
    </source>
</evidence>
<evidence type="ECO:0000313" key="8">
    <source>
        <dbReference type="EMBL" id="KAB7654447.1"/>
    </source>
</evidence>
<evidence type="ECO:0000256" key="4">
    <source>
        <dbReference type="ARBA" id="ARBA00048391"/>
    </source>
</evidence>
<dbReference type="Pfam" id="PF17827">
    <property type="entry name" value="PrmC_N"/>
    <property type="match status" value="1"/>
</dbReference>
<dbReference type="InterPro" id="IPR050320">
    <property type="entry name" value="N5-glutamine_MTase"/>
</dbReference>
<accession>A0A6I1EVG6</accession>
<feature type="domain" description="Methyltransferase small" evidence="6">
    <location>
        <begin position="107"/>
        <end position="191"/>
    </location>
</feature>
<comment type="catalytic activity">
    <reaction evidence="4 5">
        <text>L-glutaminyl-[peptide chain release factor] + S-adenosyl-L-methionine = N(5)-methyl-L-glutaminyl-[peptide chain release factor] + S-adenosyl-L-homocysteine + H(+)</text>
        <dbReference type="Rhea" id="RHEA:42896"/>
        <dbReference type="Rhea" id="RHEA-COMP:10271"/>
        <dbReference type="Rhea" id="RHEA-COMP:10272"/>
        <dbReference type="ChEBI" id="CHEBI:15378"/>
        <dbReference type="ChEBI" id="CHEBI:30011"/>
        <dbReference type="ChEBI" id="CHEBI:57856"/>
        <dbReference type="ChEBI" id="CHEBI:59789"/>
        <dbReference type="ChEBI" id="CHEBI:61891"/>
        <dbReference type="EC" id="2.1.1.297"/>
    </reaction>
</comment>
<dbReference type="FunFam" id="3.40.50.150:FF:000053">
    <property type="entry name" value="Release factor glutamine methyltransferase"/>
    <property type="match status" value="1"/>
</dbReference>
<dbReference type="Pfam" id="PF05175">
    <property type="entry name" value="MTS"/>
    <property type="match status" value="1"/>
</dbReference>
<comment type="function">
    <text evidence="5">Methylates the class 1 translation termination release factors RF1/PrfA and RF2/PrfB on the glutamine residue of the universally conserved GGQ motif.</text>
</comment>
<dbReference type="NCBIfam" id="TIGR03534">
    <property type="entry name" value="RF_mod_PrmC"/>
    <property type="match status" value="1"/>
</dbReference>
<feature type="binding site" evidence="5">
    <location>
        <position position="142"/>
    </location>
    <ligand>
        <name>S-adenosyl-L-methionine</name>
        <dbReference type="ChEBI" id="CHEBI:59789"/>
    </ligand>
</feature>